<dbReference type="NCBIfam" id="TIGR00554">
    <property type="entry name" value="panK_bact"/>
    <property type="match status" value="1"/>
</dbReference>
<dbReference type="AlphaFoldDB" id="A0A451CZX9"/>
<evidence type="ECO:0000256" key="11">
    <source>
        <dbReference type="ARBA" id="ARBA00022840"/>
    </source>
</evidence>
<dbReference type="RefSeq" id="WP_157992034.1">
    <property type="nucleotide sequence ID" value="NZ_LR217698.1"/>
</dbReference>
<evidence type="ECO:0000256" key="3">
    <source>
        <dbReference type="ARBA" id="ARBA00005225"/>
    </source>
</evidence>
<keyword evidence="12 13" id="KW-0173">Coenzyme A biosynthesis</keyword>
<sequence length="316" mass="37010">MFTKFYLSLNCNRLEEFYHLILMILSDTTITQLKKINKALSIKEIMEVYLPLSYLIHFYINSNEKSQDIIQKPFNSPKQKIPYIISITGGVSSGKSTIARILQILLNHYLKYRYVELISTDGFLYPNSALRDRGLIKKKGFPLSYDIYHLIKFVSDIKSGFSPVIAPLYSHLVSDVIPIKKKIVQKPDVLILEGLNVLQSGINYPYFDNTICTSNFIDFSIYIDASHDLLQSWYLNRFLGFRKSALTNQKSYFYYYSQLSRKEAMRIANTIWYQVNYRNLIENILPMRDNSTLIITKSLNHLIKSYQIKNNYYNLK</sequence>
<dbReference type="Gene3D" id="3.40.50.300">
    <property type="entry name" value="P-loop containing nucleotide triphosphate hydrolases"/>
    <property type="match status" value="1"/>
</dbReference>
<evidence type="ECO:0000256" key="9">
    <source>
        <dbReference type="ARBA" id="ARBA00022741"/>
    </source>
</evidence>
<evidence type="ECO:0000313" key="16">
    <source>
        <dbReference type="Proteomes" id="UP000294364"/>
    </source>
</evidence>
<reference evidence="15 16" key="1">
    <citation type="submission" date="2019-02" db="EMBL/GenBank/DDBJ databases">
        <authorList>
            <person name="Manzano-Marin A."/>
            <person name="Manzano-Marin A."/>
        </authorList>
    </citation>
    <scope>NUCLEOTIDE SEQUENCE [LARGE SCALE GENOMIC DNA]</scope>
    <source>
        <strain evidence="15 16">ErCicurtihirsuta</strain>
    </source>
</reference>
<keyword evidence="9" id="KW-0547">Nucleotide-binding</keyword>
<evidence type="ECO:0000256" key="8">
    <source>
        <dbReference type="ARBA" id="ARBA00022679"/>
    </source>
</evidence>
<feature type="domain" description="Phosphoribulokinase/uridine kinase" evidence="14">
    <location>
        <begin position="84"/>
        <end position="237"/>
    </location>
</feature>
<dbReference type="GO" id="GO:0004594">
    <property type="term" value="F:pantothenate kinase activity"/>
    <property type="evidence" value="ECO:0007669"/>
    <property type="project" value="UniProtKB-EC"/>
</dbReference>
<keyword evidence="10 15" id="KW-0418">Kinase</keyword>
<dbReference type="GO" id="GO:0005737">
    <property type="term" value="C:cytoplasm"/>
    <property type="evidence" value="ECO:0007669"/>
    <property type="project" value="UniProtKB-SubCell"/>
</dbReference>
<evidence type="ECO:0000313" key="15">
    <source>
        <dbReference type="EMBL" id="VFP78725.1"/>
    </source>
</evidence>
<dbReference type="Proteomes" id="UP000294364">
    <property type="component" value="Chromosome"/>
</dbReference>
<keyword evidence="7 13" id="KW-0963">Cytoplasm</keyword>
<dbReference type="GO" id="GO:0015937">
    <property type="term" value="P:coenzyme A biosynthetic process"/>
    <property type="evidence" value="ECO:0007669"/>
    <property type="project" value="UniProtKB-UniPathway"/>
</dbReference>
<evidence type="ECO:0000256" key="10">
    <source>
        <dbReference type="ARBA" id="ARBA00022777"/>
    </source>
</evidence>
<dbReference type="InterPro" id="IPR006083">
    <property type="entry name" value="PRK/URK"/>
</dbReference>
<keyword evidence="11" id="KW-0067">ATP-binding</keyword>
<protein>
    <recommendedName>
        <fullName evidence="6 13">Pantothenate kinase</fullName>
        <ecNumber evidence="5 13">2.7.1.33</ecNumber>
    </recommendedName>
</protein>
<evidence type="ECO:0000256" key="7">
    <source>
        <dbReference type="ARBA" id="ARBA00022490"/>
    </source>
</evidence>
<gene>
    <name evidence="15" type="primary">coaA</name>
    <name evidence="15" type="ORF">ERCICURT3053_361</name>
</gene>
<comment type="pathway">
    <text evidence="3 13">Cofactor biosynthesis; coenzyme A biosynthesis; CoA from (R)-pantothenate: step 1/5.</text>
</comment>
<name>A0A451CZX9_9GAMM</name>
<dbReference type="GO" id="GO:0005524">
    <property type="term" value="F:ATP binding"/>
    <property type="evidence" value="ECO:0007669"/>
    <property type="project" value="UniProtKB-KW"/>
</dbReference>
<dbReference type="InterPro" id="IPR027417">
    <property type="entry name" value="P-loop_NTPase"/>
</dbReference>
<dbReference type="SUPFAM" id="SSF52540">
    <property type="entry name" value="P-loop containing nucleoside triphosphate hydrolases"/>
    <property type="match status" value="1"/>
</dbReference>
<evidence type="ECO:0000256" key="6">
    <source>
        <dbReference type="ARBA" id="ARBA00015080"/>
    </source>
</evidence>
<dbReference type="Pfam" id="PF00485">
    <property type="entry name" value="PRK"/>
    <property type="match status" value="1"/>
</dbReference>
<evidence type="ECO:0000256" key="1">
    <source>
        <dbReference type="ARBA" id="ARBA00001206"/>
    </source>
</evidence>
<evidence type="ECO:0000256" key="5">
    <source>
        <dbReference type="ARBA" id="ARBA00012102"/>
    </source>
</evidence>
<dbReference type="EMBL" id="LR217698">
    <property type="protein sequence ID" value="VFP78725.1"/>
    <property type="molecule type" value="Genomic_DNA"/>
</dbReference>
<evidence type="ECO:0000259" key="14">
    <source>
        <dbReference type="Pfam" id="PF00485"/>
    </source>
</evidence>
<comment type="similarity">
    <text evidence="4 13">Belongs to the prokaryotic pantothenate kinase family.</text>
</comment>
<dbReference type="PIRSF" id="PIRSF000545">
    <property type="entry name" value="Pantothenate_kin"/>
    <property type="match status" value="1"/>
</dbReference>
<dbReference type="CDD" id="cd02025">
    <property type="entry name" value="PanK"/>
    <property type="match status" value="1"/>
</dbReference>
<dbReference type="UniPathway" id="UPA00241">
    <property type="reaction ID" value="UER00352"/>
</dbReference>
<proteinExistence type="inferred from homology"/>
<comment type="catalytic activity">
    <reaction evidence="1 13">
        <text>(R)-pantothenate + ATP = (R)-4'-phosphopantothenate + ADP + H(+)</text>
        <dbReference type="Rhea" id="RHEA:16373"/>
        <dbReference type="ChEBI" id="CHEBI:10986"/>
        <dbReference type="ChEBI" id="CHEBI:15378"/>
        <dbReference type="ChEBI" id="CHEBI:29032"/>
        <dbReference type="ChEBI" id="CHEBI:30616"/>
        <dbReference type="ChEBI" id="CHEBI:456216"/>
        <dbReference type="EC" id="2.7.1.33"/>
    </reaction>
</comment>
<dbReference type="InterPro" id="IPR004566">
    <property type="entry name" value="PanK"/>
</dbReference>
<dbReference type="PANTHER" id="PTHR10285">
    <property type="entry name" value="URIDINE KINASE"/>
    <property type="match status" value="1"/>
</dbReference>
<keyword evidence="8 15" id="KW-0808">Transferase</keyword>
<evidence type="ECO:0000256" key="2">
    <source>
        <dbReference type="ARBA" id="ARBA00004496"/>
    </source>
</evidence>
<evidence type="ECO:0000256" key="13">
    <source>
        <dbReference type="RuleBase" id="RU003530"/>
    </source>
</evidence>
<organism evidence="15 16">
    <name type="scientific">Candidatus Erwinia haradaeae</name>
    <dbReference type="NCBI Taxonomy" id="1922217"/>
    <lineage>
        <taxon>Bacteria</taxon>
        <taxon>Pseudomonadati</taxon>
        <taxon>Pseudomonadota</taxon>
        <taxon>Gammaproteobacteria</taxon>
        <taxon>Enterobacterales</taxon>
        <taxon>Erwiniaceae</taxon>
        <taxon>Erwinia</taxon>
    </lineage>
</organism>
<accession>A0A451CZX9</accession>
<evidence type="ECO:0000256" key="4">
    <source>
        <dbReference type="ARBA" id="ARBA00006087"/>
    </source>
</evidence>
<dbReference type="OrthoDB" id="1550976at2"/>
<comment type="subcellular location">
    <subcellularLocation>
        <location evidence="2 13">Cytoplasm</location>
    </subcellularLocation>
</comment>
<dbReference type="EC" id="2.7.1.33" evidence="5 13"/>
<evidence type="ECO:0000256" key="12">
    <source>
        <dbReference type="ARBA" id="ARBA00022993"/>
    </source>
</evidence>